<keyword evidence="6" id="KW-0411">Iron-sulfur</keyword>
<proteinExistence type="predicted"/>
<dbReference type="InterPro" id="IPR014116">
    <property type="entry name" value="Cyt_c_oxidase_cbb3_FixG"/>
</dbReference>
<dbReference type="InterPro" id="IPR017896">
    <property type="entry name" value="4Fe4S_Fe-S-bd"/>
</dbReference>
<keyword evidence="7" id="KW-1133">Transmembrane helix</keyword>
<dbReference type="EMBL" id="MTSD02000005">
    <property type="protein sequence ID" value="OOV86596.1"/>
    <property type="molecule type" value="Genomic_DNA"/>
</dbReference>
<organism evidence="9 10">
    <name type="scientific">Oceanospirillum linum</name>
    <dbReference type="NCBI Taxonomy" id="966"/>
    <lineage>
        <taxon>Bacteria</taxon>
        <taxon>Pseudomonadati</taxon>
        <taxon>Pseudomonadota</taxon>
        <taxon>Gammaproteobacteria</taxon>
        <taxon>Oceanospirillales</taxon>
        <taxon>Oceanospirillaceae</taxon>
        <taxon>Oceanospirillum</taxon>
    </lineage>
</organism>
<keyword evidence="7" id="KW-0812">Transmembrane</keyword>
<feature type="transmembrane region" description="Helical" evidence="7">
    <location>
        <begin position="50"/>
        <end position="72"/>
    </location>
</feature>
<keyword evidence="10" id="KW-1185">Reference proteome</keyword>
<name>A0A1T1H9Z1_OCELI</name>
<keyword evidence="3" id="KW-0479">Metal-binding</keyword>
<evidence type="ECO:0000256" key="6">
    <source>
        <dbReference type="ARBA" id="ARBA00023014"/>
    </source>
</evidence>
<keyword evidence="7" id="KW-0472">Membrane</keyword>
<dbReference type="Proteomes" id="UP000190064">
    <property type="component" value="Unassembled WGS sequence"/>
</dbReference>
<dbReference type="PANTHER" id="PTHR30176">
    <property type="entry name" value="FERREDOXIN-TYPE PROTEIN NAPH"/>
    <property type="match status" value="1"/>
</dbReference>
<dbReference type="InterPro" id="IPR032879">
    <property type="entry name" value="FixG_C"/>
</dbReference>
<evidence type="ECO:0000313" key="9">
    <source>
        <dbReference type="EMBL" id="OOV86596.1"/>
    </source>
</evidence>
<dbReference type="NCBIfam" id="TIGR02745">
    <property type="entry name" value="ccoG_rdxA_fixG"/>
    <property type="match status" value="1"/>
</dbReference>
<dbReference type="GO" id="GO:0051539">
    <property type="term" value="F:4 iron, 4 sulfur cluster binding"/>
    <property type="evidence" value="ECO:0007669"/>
    <property type="project" value="UniProtKB-KW"/>
</dbReference>
<reference evidence="9" key="1">
    <citation type="submission" date="2017-02" db="EMBL/GenBank/DDBJ databases">
        <title>Draft Genome Sequence of the Salt Water Bacterium Oceanospirillum linum ATCC 11336.</title>
        <authorList>
            <person name="Trachtenberg A.M."/>
            <person name="Carney J.G."/>
            <person name="Linnane J.D."/>
            <person name="Rheaume B.A."/>
            <person name="Pitts N.L."/>
            <person name="Mykles D.L."/>
            <person name="Maclea K.S."/>
        </authorList>
    </citation>
    <scope>NUCLEOTIDE SEQUENCE [LARGE SCALE GENOMIC DNA]</scope>
    <source>
        <strain evidence="9">ATCC 11336</strain>
    </source>
</reference>
<keyword evidence="4" id="KW-0249">Electron transport</keyword>
<dbReference type="PANTHER" id="PTHR30176:SF3">
    <property type="entry name" value="FERREDOXIN-TYPE PROTEIN NAPH"/>
    <property type="match status" value="1"/>
</dbReference>
<gene>
    <name evidence="9" type="ORF">BTA35_0211865</name>
</gene>
<evidence type="ECO:0000256" key="2">
    <source>
        <dbReference type="ARBA" id="ARBA00022485"/>
    </source>
</evidence>
<dbReference type="InterPro" id="IPR013783">
    <property type="entry name" value="Ig-like_fold"/>
</dbReference>
<dbReference type="InterPro" id="IPR017900">
    <property type="entry name" value="4Fe4S_Fe_S_CS"/>
</dbReference>
<evidence type="ECO:0000313" key="10">
    <source>
        <dbReference type="Proteomes" id="UP000190064"/>
    </source>
</evidence>
<dbReference type="InterPro" id="IPR051684">
    <property type="entry name" value="Electron_Trans/Redox"/>
</dbReference>
<dbReference type="GO" id="GO:0005886">
    <property type="term" value="C:plasma membrane"/>
    <property type="evidence" value="ECO:0007669"/>
    <property type="project" value="TreeGrafter"/>
</dbReference>
<keyword evidence="5" id="KW-0408">Iron</keyword>
<comment type="caution">
    <text evidence="9">The sequence shown here is derived from an EMBL/GenBank/DDBJ whole genome shotgun (WGS) entry which is preliminary data.</text>
</comment>
<dbReference type="PROSITE" id="PS51379">
    <property type="entry name" value="4FE4S_FER_2"/>
    <property type="match status" value="1"/>
</dbReference>
<evidence type="ECO:0000256" key="1">
    <source>
        <dbReference type="ARBA" id="ARBA00022448"/>
    </source>
</evidence>
<dbReference type="STRING" id="966.BTA35_0211865"/>
<accession>A0A1T1H9Z1</accession>
<evidence type="ECO:0000256" key="3">
    <source>
        <dbReference type="ARBA" id="ARBA00022723"/>
    </source>
</evidence>
<dbReference type="Gene3D" id="1.10.1060.10">
    <property type="entry name" value="Alpha-helical ferredoxin"/>
    <property type="match status" value="1"/>
</dbReference>
<dbReference type="GO" id="GO:0046872">
    <property type="term" value="F:metal ion binding"/>
    <property type="evidence" value="ECO:0007669"/>
    <property type="project" value="UniProtKB-KW"/>
</dbReference>
<sequence length="488" mass="55810">MKDRIPTQDITDAAKKRAHAVKSANERKIEKKQEGESLYQKRKHIYVRKAIGLFTNLRTSVNWIFLLAYFTFSWLQWDGKQAIFFDLPNRQFNVFGSTFFPHDFMLLSWALIIAAFLLFFMTVFAGRVWCGYACPQSVWTFFFIWAERITEGSRNKRVSLDKAPMNGEKFLRKTAKHLIWLTISAATAFAFVGYFSPVRDLASRILSGDLGPWETWWLLFFTVATYVNAGWMREQVCMYMCPYARFQSVMFDRDTLVVSYDEKRGEGRGPRKKGDDTYKERGLGDCIDCGVCVQVCPVGIDIRDGLQYECITCAACIDGCNEMMDKMGYERGLVRYTTENELEGKKTHILRPRLIGYFAALMAMIIAFAFAVGDRIPLELEVLRDRNQLYRLDAEGNIENSFIIKLANMDQATRTYELSVKGLKGLELVGTKEVSVSAGEVISLPVRMKISRENMSEPSADIQVTVKSTDSSGYELSKESRFIGAVQR</sequence>
<dbReference type="Pfam" id="PF13746">
    <property type="entry name" value="Fer4_18"/>
    <property type="match status" value="1"/>
</dbReference>
<evidence type="ECO:0000256" key="7">
    <source>
        <dbReference type="SAM" id="Phobius"/>
    </source>
</evidence>
<keyword evidence="1" id="KW-0813">Transport</keyword>
<feature type="domain" description="4Fe-4S ferredoxin-type" evidence="8">
    <location>
        <begin position="277"/>
        <end position="305"/>
    </location>
</feature>
<evidence type="ECO:0000256" key="5">
    <source>
        <dbReference type="ARBA" id="ARBA00023004"/>
    </source>
</evidence>
<feature type="transmembrane region" description="Helical" evidence="7">
    <location>
        <begin position="106"/>
        <end position="126"/>
    </location>
</feature>
<feature type="transmembrane region" description="Helical" evidence="7">
    <location>
        <begin position="178"/>
        <end position="195"/>
    </location>
</feature>
<feature type="transmembrane region" description="Helical" evidence="7">
    <location>
        <begin position="354"/>
        <end position="373"/>
    </location>
</feature>
<keyword evidence="2" id="KW-0004">4Fe-4S</keyword>
<dbReference type="SUPFAM" id="SSF54862">
    <property type="entry name" value="4Fe-4S ferredoxins"/>
    <property type="match status" value="1"/>
</dbReference>
<dbReference type="AlphaFoldDB" id="A0A1T1H9Z1"/>
<evidence type="ECO:0000259" key="8">
    <source>
        <dbReference type="PROSITE" id="PS51379"/>
    </source>
</evidence>
<evidence type="ECO:0000256" key="4">
    <source>
        <dbReference type="ARBA" id="ARBA00022982"/>
    </source>
</evidence>
<protein>
    <submittedName>
        <fullName evidence="9">Cytochrome c oxidase accessory protein CcoG</fullName>
    </submittedName>
</protein>
<dbReference type="InterPro" id="IPR009051">
    <property type="entry name" value="Helical_ferredxn"/>
</dbReference>
<feature type="transmembrane region" description="Helical" evidence="7">
    <location>
        <begin position="215"/>
        <end position="232"/>
    </location>
</feature>
<dbReference type="Pfam" id="PF11614">
    <property type="entry name" value="FixG_C"/>
    <property type="match status" value="1"/>
</dbReference>
<dbReference type="Gene3D" id="2.60.40.10">
    <property type="entry name" value="Immunoglobulins"/>
    <property type="match status" value="1"/>
</dbReference>
<dbReference type="RefSeq" id="WP_078320044.1">
    <property type="nucleotide sequence ID" value="NZ_FXTS01000006.1"/>
</dbReference>
<dbReference type="PROSITE" id="PS00198">
    <property type="entry name" value="4FE4S_FER_1"/>
    <property type="match status" value="1"/>
</dbReference>